<dbReference type="KEGG" id="knv:Pan216_35000"/>
<dbReference type="AlphaFoldDB" id="A0A518B6M7"/>
<reference evidence="1 2" key="1">
    <citation type="submission" date="2019-02" db="EMBL/GenBank/DDBJ databases">
        <title>Deep-cultivation of Planctomycetes and their phenomic and genomic characterization uncovers novel biology.</title>
        <authorList>
            <person name="Wiegand S."/>
            <person name="Jogler M."/>
            <person name="Boedeker C."/>
            <person name="Pinto D."/>
            <person name="Vollmers J."/>
            <person name="Rivas-Marin E."/>
            <person name="Kohn T."/>
            <person name="Peeters S.H."/>
            <person name="Heuer A."/>
            <person name="Rast P."/>
            <person name="Oberbeckmann S."/>
            <person name="Bunk B."/>
            <person name="Jeske O."/>
            <person name="Meyerdierks A."/>
            <person name="Storesund J.E."/>
            <person name="Kallscheuer N."/>
            <person name="Luecker S."/>
            <person name="Lage O.M."/>
            <person name="Pohl T."/>
            <person name="Merkel B.J."/>
            <person name="Hornburger P."/>
            <person name="Mueller R.-W."/>
            <person name="Bruemmer F."/>
            <person name="Labrenz M."/>
            <person name="Spormann A.M."/>
            <person name="Op den Camp H."/>
            <person name="Overmann J."/>
            <person name="Amann R."/>
            <person name="Jetten M.S.M."/>
            <person name="Mascher T."/>
            <person name="Medema M.H."/>
            <person name="Devos D.P."/>
            <person name="Kaster A.-K."/>
            <person name="Ovreas L."/>
            <person name="Rohde M."/>
            <person name="Galperin M.Y."/>
            <person name="Jogler C."/>
        </authorList>
    </citation>
    <scope>NUCLEOTIDE SEQUENCE [LARGE SCALE GENOMIC DNA]</scope>
    <source>
        <strain evidence="1 2">Pan216</strain>
    </source>
</reference>
<protein>
    <submittedName>
        <fullName evidence="1">Uncharacterized protein</fullName>
    </submittedName>
</protein>
<dbReference type="Proteomes" id="UP000317093">
    <property type="component" value="Chromosome"/>
</dbReference>
<gene>
    <name evidence="1" type="ORF">Pan216_35000</name>
</gene>
<evidence type="ECO:0000313" key="2">
    <source>
        <dbReference type="Proteomes" id="UP000317093"/>
    </source>
</evidence>
<sequence>MPMAITSQELIAALRATAERLERGARYEWGHMGRCNCGHLVQTITKMTDREIVASIDYEMDEWTEHAKCYCEGTGGKVDDLFALLADLGFTHQDVIHLENLSDQSIVARIDKRRRPLRRNDVSDVTLYLRTMADVLDHRTAL</sequence>
<dbReference type="RefSeq" id="WP_419192631.1">
    <property type="nucleotide sequence ID" value="NZ_CP036279.1"/>
</dbReference>
<evidence type="ECO:0000313" key="1">
    <source>
        <dbReference type="EMBL" id="QDU62633.1"/>
    </source>
</evidence>
<organism evidence="1 2">
    <name type="scientific">Kolteria novifilia</name>
    <dbReference type="NCBI Taxonomy" id="2527975"/>
    <lineage>
        <taxon>Bacteria</taxon>
        <taxon>Pseudomonadati</taxon>
        <taxon>Planctomycetota</taxon>
        <taxon>Planctomycetia</taxon>
        <taxon>Kolteriales</taxon>
        <taxon>Kolteriaceae</taxon>
        <taxon>Kolteria</taxon>
    </lineage>
</organism>
<keyword evidence="2" id="KW-1185">Reference proteome</keyword>
<dbReference type="EMBL" id="CP036279">
    <property type="protein sequence ID" value="QDU62633.1"/>
    <property type="molecule type" value="Genomic_DNA"/>
</dbReference>
<name>A0A518B6M7_9BACT</name>
<proteinExistence type="predicted"/>
<accession>A0A518B6M7</accession>